<dbReference type="InterPro" id="IPR012337">
    <property type="entry name" value="RNaseH-like_sf"/>
</dbReference>
<dbReference type="Gene3D" id="3.30.420.10">
    <property type="entry name" value="Ribonuclease H-like superfamily/Ribonuclease H"/>
    <property type="match status" value="1"/>
</dbReference>
<organism evidence="3 4">
    <name type="scientific">Aedes albopictus</name>
    <name type="common">Asian tiger mosquito</name>
    <name type="synonym">Stegomyia albopicta</name>
    <dbReference type="NCBI Taxonomy" id="7160"/>
    <lineage>
        <taxon>Eukaryota</taxon>
        <taxon>Metazoa</taxon>
        <taxon>Ecdysozoa</taxon>
        <taxon>Arthropoda</taxon>
        <taxon>Hexapoda</taxon>
        <taxon>Insecta</taxon>
        <taxon>Pterygota</taxon>
        <taxon>Neoptera</taxon>
        <taxon>Endopterygota</taxon>
        <taxon>Diptera</taxon>
        <taxon>Nematocera</taxon>
        <taxon>Culicoidea</taxon>
        <taxon>Culicidae</taxon>
        <taxon>Culicinae</taxon>
        <taxon>Aedini</taxon>
        <taxon>Aedes</taxon>
        <taxon>Stegomyia</taxon>
    </lineage>
</organism>
<dbReference type="InterPro" id="IPR040676">
    <property type="entry name" value="DUF5641"/>
</dbReference>
<dbReference type="PANTHER" id="PTHR47331:SF1">
    <property type="entry name" value="GAG-LIKE PROTEIN"/>
    <property type="match status" value="1"/>
</dbReference>
<dbReference type="SUPFAM" id="SSF56672">
    <property type="entry name" value="DNA/RNA polymerases"/>
    <property type="match status" value="1"/>
</dbReference>
<evidence type="ECO:0000313" key="3">
    <source>
        <dbReference type="EnsemblMetazoa" id="AALFPA23_002032.P1657"/>
    </source>
</evidence>
<dbReference type="RefSeq" id="XP_062713013.1">
    <property type="nucleotide sequence ID" value="XM_062857029.1"/>
</dbReference>
<dbReference type="GeneID" id="134290053"/>
<evidence type="ECO:0000313" key="4">
    <source>
        <dbReference type="Proteomes" id="UP000069940"/>
    </source>
</evidence>
<evidence type="ECO:0000256" key="1">
    <source>
        <dbReference type="SAM" id="MobiDB-lite"/>
    </source>
</evidence>
<protein>
    <recommendedName>
        <fullName evidence="2">Integrase catalytic domain-containing protein</fullName>
    </recommendedName>
</protein>
<dbReference type="EnsemblMetazoa" id="AALFPA23_002032.R1657">
    <property type="protein sequence ID" value="AALFPA23_002032.P1657"/>
    <property type="gene ID" value="AALFPA23_002032"/>
</dbReference>
<proteinExistence type="predicted"/>
<dbReference type="InterPro" id="IPR043502">
    <property type="entry name" value="DNA/RNA_pol_sf"/>
</dbReference>
<dbReference type="InterPro" id="IPR041588">
    <property type="entry name" value="Integrase_H2C2"/>
</dbReference>
<dbReference type="InterPro" id="IPR036397">
    <property type="entry name" value="RNaseH_sf"/>
</dbReference>
<dbReference type="InterPro" id="IPR021109">
    <property type="entry name" value="Peptidase_aspartic_dom_sf"/>
</dbReference>
<sequence>MSDSEGSDRQNVASSRTGKVVHSPIAVQKKKWSQKQQLQQSERNMEAFTARRHAVAGKLERIGGLLQQTQHSTVHHLETYLKRVDSCYDEFNSIQNEVYTQFPDKREEQEEFFIEFETIYENLRVQICSKMDSLNLGQGVSQKTVPPPVVEQQPGLPHVPLPTFDGTYEKWFRFKQLFLDLMGKYPLMSSATKLHYLTQSLKGKAENIFSDQVLNDNNFDAAWNQLVQRFENKRTIVDIHVNGLLNLKKMSKESSVELRQLLDKSTHSMWENSLPPKSLPDFKATIDFLRNRCFVLERCEANSATRVSDVKPKAQTPTSKPLFPSSKPLLKVHTAQHVSEEMCAVCGDQHNVIKCSVMSQKSLSERLTTVKEKQLCFNCLKQGHRVGQCKSRMCTVTGYGKKHHTLLHVDVAVVEKPVVADVTSGKDQKKEEAPAAPGPSIVCSSLSAQQINKEVVLSTAIASVKDWRGEYHPCRVLLDSGSQSNFLSEQFAKLLRLKCEAVKVPIVGISGDKQTVTRQASTSISSLQREGCWILDFLVVPHVTGILPSRKIDVHDWNIPQHLPLADPTFYLPAKVDMLLGAELFFELLCTDRFKLADNQPMLWQTKLGWIVCGSHDAVRRPTLVAATCQEADARLDDLVQRFWEQEELVESTNPTTENQKCMEHFAATHRRENGRYVVRLPFRSTVNELGNSRALAERRFLQTERKLMQNPELKAQYIAFINEYINLGHCVAVDVREEGGFYLPQHAIVKPSSSTTKLRVVFDASARSDSGYSLNDVLVPGPVVQDNRMAIVLCFRKHKYVFTSDVTKMYRQVRVDDRDTVYQRIIWRENPQDKLQTLELKTAMYGTSCAPFCATVCLRQLAQDEEDEFPLAARVVKKEVYIDDVLAGSDDLREALECQKQLIGLLQRGGFALHKWCANDMRLLEHIPGKDREELARIEDHSMNDVVKTLGLFWDPSNDVFLFHMQAEEDDLRNHTKRTVLSDTARIFDSLGMLGPVIIVLKVFCQELWAQGLGWDEPLPARLEEQWKQMKADLRHINQIEIPRRVVPDQATSFEIHGFSDASQKAFAACVFMRSLKSDGTAEMELLGSKTRVAPLPKKPGSKKAGKPFTIPRAELCGALLLAKLVTSVLEHMDVEVASVVLWCDSQIVLCWLKKSPSSLEVFFGTRVREIQQLTENFQWRYINTKLNPADPASRGITTVELAKSELWWSGPPMLHEASYTYEEVEDQLFTKEELELRPQVSANVAVRKFQWEMLSKFSDFKKLQRVFGWAVRIARNWRMRDKENRVTGALKISELRAATKWIIAETQREGFEDELRMLKNNDTRKSKLLRLVPFLDDEGLLRVGGRLKNASISYGHKHQLLLPQKHHVTKILIDSLHKDHLHIGQQALLAVVRQRYWPIRARDTIRQIVHNCVRCFRMNPTDVEQYMGDLPHHRVNPSPPFNRTGIDYAGPFFIRQGVRGGTKIKAYVALFICLSTKAIHLELVSNLSTEAFLAALQRFVGRRGVPELLMSDNATNFKGACNELHQLYELFHSDEELKVIERYCASKEIQWSFIPPRTPNFGGVWEAGIKAAKNRLKIVLYEAAMNFEEMTTVLVQVEAILNSRPLTQISNDPCDYTALTPGHFLVGRESTAVPEPGYGSFRVSSLTRWQHVQKLKQDFWARWSAEYLCEFQPRGKWFKGKLMLKPGMLVVLREDNMPPQQWKLGRISKLHPGSDNITRVVTVKTSNGEFTRGVSKIAILPVETADP</sequence>
<dbReference type="Gene3D" id="2.40.70.10">
    <property type="entry name" value="Acid Proteases"/>
    <property type="match status" value="1"/>
</dbReference>
<dbReference type="Pfam" id="PF18701">
    <property type="entry name" value="DUF5641"/>
    <property type="match status" value="1"/>
</dbReference>
<dbReference type="Pfam" id="PF05380">
    <property type="entry name" value="Peptidase_A17"/>
    <property type="match status" value="1"/>
</dbReference>
<keyword evidence="4" id="KW-1185">Reference proteome</keyword>
<dbReference type="CDD" id="cd00303">
    <property type="entry name" value="retropepsin_like"/>
    <property type="match status" value="1"/>
</dbReference>
<dbReference type="InterPro" id="IPR008042">
    <property type="entry name" value="Retrotrans_Pao"/>
</dbReference>
<evidence type="ECO:0000259" key="2">
    <source>
        <dbReference type="PROSITE" id="PS50994"/>
    </source>
</evidence>
<feature type="domain" description="Integrase catalytic" evidence="2">
    <location>
        <begin position="1437"/>
        <end position="1631"/>
    </location>
</feature>
<dbReference type="Pfam" id="PF03564">
    <property type="entry name" value="DUF1759"/>
    <property type="match status" value="1"/>
</dbReference>
<dbReference type="InterPro" id="IPR001584">
    <property type="entry name" value="Integrase_cat-core"/>
</dbReference>
<reference evidence="3" key="2">
    <citation type="submission" date="2025-05" db="UniProtKB">
        <authorList>
            <consortium name="EnsemblMetazoa"/>
        </authorList>
    </citation>
    <scope>IDENTIFICATION</scope>
    <source>
        <strain evidence="3">Foshan</strain>
    </source>
</reference>
<dbReference type="PANTHER" id="PTHR47331">
    <property type="entry name" value="PHD-TYPE DOMAIN-CONTAINING PROTEIN"/>
    <property type="match status" value="1"/>
</dbReference>
<feature type="region of interest" description="Disordered" evidence="1">
    <location>
        <begin position="1"/>
        <end position="42"/>
    </location>
</feature>
<reference evidence="4" key="1">
    <citation type="journal article" date="2015" name="Proc. Natl. Acad. Sci. U.S.A.">
        <title>Genome sequence of the Asian Tiger mosquito, Aedes albopictus, reveals insights into its biology, genetics, and evolution.</title>
        <authorList>
            <person name="Chen X.G."/>
            <person name="Jiang X."/>
            <person name="Gu J."/>
            <person name="Xu M."/>
            <person name="Wu Y."/>
            <person name="Deng Y."/>
            <person name="Zhang C."/>
            <person name="Bonizzoni M."/>
            <person name="Dermauw W."/>
            <person name="Vontas J."/>
            <person name="Armbruster P."/>
            <person name="Huang X."/>
            <person name="Yang Y."/>
            <person name="Zhang H."/>
            <person name="He W."/>
            <person name="Peng H."/>
            <person name="Liu Y."/>
            <person name="Wu K."/>
            <person name="Chen J."/>
            <person name="Lirakis M."/>
            <person name="Topalis P."/>
            <person name="Van Leeuwen T."/>
            <person name="Hall A.B."/>
            <person name="Jiang X."/>
            <person name="Thorpe C."/>
            <person name="Mueller R.L."/>
            <person name="Sun C."/>
            <person name="Waterhouse R.M."/>
            <person name="Yan G."/>
            <person name="Tu Z.J."/>
            <person name="Fang X."/>
            <person name="James A.A."/>
        </authorList>
    </citation>
    <scope>NUCLEOTIDE SEQUENCE [LARGE SCALE GENOMIC DNA]</scope>
    <source>
        <strain evidence="4">Foshan</strain>
    </source>
</reference>
<dbReference type="Gene3D" id="1.10.340.70">
    <property type="match status" value="1"/>
</dbReference>
<dbReference type="InterPro" id="IPR005312">
    <property type="entry name" value="DUF1759"/>
</dbReference>
<accession>A0ABM1XR42</accession>
<dbReference type="Proteomes" id="UP000069940">
    <property type="component" value="Unassembled WGS sequence"/>
</dbReference>
<dbReference type="SUPFAM" id="SSF53098">
    <property type="entry name" value="Ribonuclease H-like"/>
    <property type="match status" value="1"/>
</dbReference>
<dbReference type="PROSITE" id="PS50994">
    <property type="entry name" value="INTEGRASE"/>
    <property type="match status" value="1"/>
</dbReference>
<feature type="compositionally biased region" description="Polar residues" evidence="1">
    <location>
        <begin position="1"/>
        <end position="17"/>
    </location>
</feature>
<name>A0ABM1XR42_AEDAL</name>
<dbReference type="Pfam" id="PF17921">
    <property type="entry name" value="Integrase_H2C2"/>
    <property type="match status" value="1"/>
</dbReference>